<comment type="caution">
    <text evidence="3">The sequence shown here is derived from an EMBL/GenBank/DDBJ whole genome shotgun (WGS) entry which is preliminary data.</text>
</comment>
<dbReference type="eggNOG" id="COG0015">
    <property type="taxonomic scope" value="Bacteria"/>
</dbReference>
<dbReference type="SUPFAM" id="SSF48557">
    <property type="entry name" value="L-aspartase-like"/>
    <property type="match status" value="1"/>
</dbReference>
<accession>C9KN76</accession>
<dbReference type="Pfam" id="PF10397">
    <property type="entry name" value="ADSL_C"/>
    <property type="match status" value="1"/>
</dbReference>
<dbReference type="InterPro" id="IPR019468">
    <property type="entry name" value="AdenyloSucc_lyase_C"/>
</dbReference>
<protein>
    <submittedName>
        <fullName evidence="3">Adenylosuccinate lyase</fullName>
        <ecNumber evidence="3">4.3.2.2</ecNumber>
    </submittedName>
</protein>
<dbReference type="SMART" id="SM00998">
    <property type="entry name" value="ADSL_C"/>
    <property type="match status" value="1"/>
</dbReference>
<dbReference type="AlphaFoldDB" id="C9KN76"/>
<dbReference type="GO" id="GO:0006189">
    <property type="term" value="P:'de novo' IMP biosynthetic process"/>
    <property type="evidence" value="ECO:0007669"/>
    <property type="project" value="UniProtKB-UniPathway"/>
</dbReference>
<reference evidence="3" key="1">
    <citation type="submission" date="2009-09" db="EMBL/GenBank/DDBJ databases">
        <authorList>
            <person name="Weinstock G."/>
            <person name="Sodergren E."/>
            <person name="Clifton S."/>
            <person name="Fulton L."/>
            <person name="Fulton B."/>
            <person name="Courtney L."/>
            <person name="Fronick C."/>
            <person name="Harrison M."/>
            <person name="Strong C."/>
            <person name="Farmer C."/>
            <person name="Delahaunty K."/>
            <person name="Markovic C."/>
            <person name="Hall O."/>
            <person name="Minx P."/>
            <person name="Tomlinson C."/>
            <person name="Mitreva M."/>
            <person name="Nelson J."/>
            <person name="Hou S."/>
            <person name="Wollam A."/>
            <person name="Pepin K.H."/>
            <person name="Johnson M."/>
            <person name="Bhonagiri V."/>
            <person name="Nash W.E."/>
            <person name="Warren W."/>
            <person name="Chinwalla A."/>
            <person name="Mardis E.R."/>
            <person name="Wilson R.K."/>
        </authorList>
    </citation>
    <scope>NUCLEOTIDE SEQUENCE [LARGE SCALE GENOMIC DNA]</scope>
    <source>
        <strain evidence="3">DSM 20544</strain>
    </source>
</reference>
<evidence type="ECO:0000256" key="1">
    <source>
        <dbReference type="ARBA" id="ARBA00023239"/>
    </source>
</evidence>
<dbReference type="GO" id="GO:0005829">
    <property type="term" value="C:cytosol"/>
    <property type="evidence" value="ECO:0007669"/>
    <property type="project" value="TreeGrafter"/>
</dbReference>
<dbReference type="InterPro" id="IPR008948">
    <property type="entry name" value="L-Aspartase-like"/>
</dbReference>
<evidence type="ECO:0000313" key="3">
    <source>
        <dbReference type="EMBL" id="EEX68500.1"/>
    </source>
</evidence>
<dbReference type="GO" id="GO:0004018">
    <property type="term" value="F:N6-(1,2-dicarboxyethyl)AMP AMP-lyase (fumarate-forming) activity"/>
    <property type="evidence" value="ECO:0007669"/>
    <property type="project" value="InterPro"/>
</dbReference>
<dbReference type="CDD" id="cd01597">
    <property type="entry name" value="pCLME"/>
    <property type="match status" value="1"/>
</dbReference>
<dbReference type="InterPro" id="IPR022761">
    <property type="entry name" value="Fumarate_lyase_N"/>
</dbReference>
<dbReference type="PANTHER" id="PTHR43172:SF1">
    <property type="entry name" value="ADENYLOSUCCINATE LYASE"/>
    <property type="match status" value="1"/>
</dbReference>
<name>C9KN76_9FIRM</name>
<organism evidence="3 4">
    <name type="scientific">Mitsuokella multacida DSM 20544</name>
    <dbReference type="NCBI Taxonomy" id="500635"/>
    <lineage>
        <taxon>Bacteria</taxon>
        <taxon>Bacillati</taxon>
        <taxon>Bacillota</taxon>
        <taxon>Negativicutes</taxon>
        <taxon>Selenomonadales</taxon>
        <taxon>Selenomonadaceae</taxon>
        <taxon>Mitsuokella</taxon>
    </lineage>
</organism>
<dbReference type="RefSeq" id="WP_005841298.1">
    <property type="nucleotide sequence ID" value="NZ_GG697142.2"/>
</dbReference>
<dbReference type="PROSITE" id="PS00163">
    <property type="entry name" value="FUMARATE_LYASES"/>
    <property type="match status" value="1"/>
</dbReference>
<dbReference type="UniPathway" id="UPA00074">
    <property type="reaction ID" value="UER00132"/>
</dbReference>
<dbReference type="STRING" id="500635.MITSMUL_04564"/>
<dbReference type="InterPro" id="IPR000362">
    <property type="entry name" value="Fumarate_lyase_fam"/>
</dbReference>
<dbReference type="GO" id="GO:0070626">
    <property type="term" value="F:(S)-2-(5-amino-1-(5-phospho-D-ribosyl)imidazole-4-carboxamido) succinate lyase (fumarate-forming) activity"/>
    <property type="evidence" value="ECO:0007669"/>
    <property type="project" value="TreeGrafter"/>
</dbReference>
<dbReference type="Gene3D" id="1.10.40.30">
    <property type="entry name" value="Fumarase/aspartase (C-terminal domain)"/>
    <property type="match status" value="1"/>
</dbReference>
<dbReference type="GeneID" id="93481577"/>
<dbReference type="GO" id="GO:0044208">
    <property type="term" value="P:'de novo' AMP biosynthetic process"/>
    <property type="evidence" value="ECO:0007669"/>
    <property type="project" value="UniProtKB-UniPathway"/>
</dbReference>
<keyword evidence="1 3" id="KW-0456">Lyase</keyword>
<dbReference type="Proteomes" id="UP000003671">
    <property type="component" value="Unassembled WGS sequence"/>
</dbReference>
<feature type="domain" description="Adenylosuccinate lyase C-terminal" evidence="2">
    <location>
        <begin position="364"/>
        <end position="443"/>
    </location>
</feature>
<sequence length="452" mass="50890">MSATVIDSQIHGFLFGTEEMNEVFSEKSWVQKWLDTEAALAQAQGELGVIPKEKADIIVKYAKADLIDIPSIGEGYKSSITIVPLLNAFKKILPEHAGEYVHWGATSQDIVDTGMVLLERDAYDIILRDAKACLKAILKLVKKYRDTPEAGRTHVVHAIPITFGYKAAVWADELGRQIERFEGMKKRVFVGEMAGAVGTLASQPEKGLETQQRMFEILGLEVPTIAWHVARDNQAEFASMLALLAGTLGRIAHEIFTLQRTEILELEEPFFMGKVGSSTMPHKRNPAVLENVLALLRNVRGIAPTVVESMVSENERDWGCFISEWEAIPRACELMATALHKTKYILENLIVYEKHMERNLFVQKGLMMSECVMMHLARKLGRLTSHHIVYNACMEAYEKEIPLKDVLMKTKEVEDAFTEEEIDYMLNPHNYLGLAPVFCDRVLAKYAAYAEA</sequence>
<dbReference type="PATRIC" id="fig|500635.8.peg.1288"/>
<evidence type="ECO:0000313" key="4">
    <source>
        <dbReference type="Proteomes" id="UP000003671"/>
    </source>
</evidence>
<evidence type="ECO:0000259" key="2">
    <source>
        <dbReference type="SMART" id="SM00998"/>
    </source>
</evidence>
<dbReference type="HOGENOM" id="CLU_030949_0_1_9"/>
<dbReference type="UniPathway" id="UPA00075">
    <property type="reaction ID" value="UER00336"/>
</dbReference>
<proteinExistence type="predicted"/>
<gene>
    <name evidence="3" type="primary">purB</name>
    <name evidence="3" type="ORF">MITSMUL_04564</name>
</gene>
<dbReference type="NCBIfam" id="TIGR00928">
    <property type="entry name" value="purB"/>
    <property type="match status" value="1"/>
</dbReference>
<dbReference type="PANTHER" id="PTHR43172">
    <property type="entry name" value="ADENYLOSUCCINATE LYASE"/>
    <property type="match status" value="1"/>
</dbReference>
<dbReference type="InterPro" id="IPR020557">
    <property type="entry name" value="Fumarate_lyase_CS"/>
</dbReference>
<dbReference type="PRINTS" id="PR00145">
    <property type="entry name" value="ARGSUCLYASE"/>
</dbReference>
<dbReference type="PRINTS" id="PR00149">
    <property type="entry name" value="FUMRATELYASE"/>
</dbReference>
<dbReference type="EC" id="4.3.2.2" evidence="3"/>
<keyword evidence="4" id="KW-1185">Reference proteome</keyword>
<dbReference type="Gene3D" id="1.20.200.10">
    <property type="entry name" value="Fumarase/aspartase (Central domain)"/>
    <property type="match status" value="1"/>
</dbReference>
<dbReference type="EMBL" id="ABWK02000017">
    <property type="protein sequence ID" value="EEX68500.1"/>
    <property type="molecule type" value="Genomic_DNA"/>
</dbReference>
<dbReference type="Pfam" id="PF00206">
    <property type="entry name" value="Lyase_1"/>
    <property type="match status" value="1"/>
</dbReference>
<dbReference type="InterPro" id="IPR004769">
    <property type="entry name" value="Pur_lyase"/>
</dbReference>